<dbReference type="CDD" id="cd14686">
    <property type="entry name" value="bZIP"/>
    <property type="match status" value="1"/>
</dbReference>
<organism evidence="2 3">
    <name type="scientific">Mycobacterium attenuatum</name>
    <dbReference type="NCBI Taxonomy" id="2341086"/>
    <lineage>
        <taxon>Bacteria</taxon>
        <taxon>Bacillati</taxon>
        <taxon>Actinomycetota</taxon>
        <taxon>Actinomycetes</taxon>
        <taxon>Mycobacteriales</taxon>
        <taxon>Mycobacteriaceae</taxon>
        <taxon>Mycobacterium</taxon>
    </lineage>
</organism>
<dbReference type="OrthoDB" id="4741461at2"/>
<protein>
    <submittedName>
        <fullName evidence="2">Uncharacterized protein</fullName>
    </submittedName>
</protein>
<dbReference type="EMBL" id="UPHP01000149">
    <property type="protein sequence ID" value="VBA44356.1"/>
    <property type="molecule type" value="Genomic_DNA"/>
</dbReference>
<feature type="region of interest" description="Disordered" evidence="1">
    <location>
        <begin position="1"/>
        <end position="70"/>
    </location>
</feature>
<evidence type="ECO:0000313" key="3">
    <source>
        <dbReference type="Proteomes" id="UP000273307"/>
    </source>
</evidence>
<gene>
    <name evidence="2" type="ORF">LAUMK136_05600</name>
</gene>
<proteinExistence type="predicted"/>
<sequence length="169" mass="17955">MTDTDTANPAENAGEQSAPLIQDVGVQPSGPIGDTAPPEAQEDGPQSGDENREAAKYRHRAKAAEAERDQLTERLTVLQRAEVERLASAHLADGADFWRDGAQLADMLDADGNIDPDKIAATATALLTAHGHWRKLGHPAPPASTVTSDGKIGGSRRPSFVDAFRPRSE</sequence>
<reference evidence="2 3" key="1">
    <citation type="submission" date="2018-09" db="EMBL/GenBank/DDBJ databases">
        <authorList>
            <person name="Tagini F."/>
        </authorList>
    </citation>
    <scope>NUCLEOTIDE SEQUENCE [LARGE SCALE GENOMIC DNA]</scope>
    <source>
        <strain evidence="2 3">MK136</strain>
    </source>
</reference>
<feature type="compositionally biased region" description="Basic and acidic residues" evidence="1">
    <location>
        <begin position="49"/>
        <end position="70"/>
    </location>
</feature>
<accession>A0A498QFJ5</accession>
<evidence type="ECO:0000313" key="2">
    <source>
        <dbReference type="EMBL" id="VBA44356.1"/>
    </source>
</evidence>
<dbReference type="Proteomes" id="UP000273307">
    <property type="component" value="Unassembled WGS sequence"/>
</dbReference>
<keyword evidence="3" id="KW-1185">Reference proteome</keyword>
<dbReference type="AlphaFoldDB" id="A0A498QFJ5"/>
<name>A0A498QFJ5_9MYCO</name>
<feature type="region of interest" description="Disordered" evidence="1">
    <location>
        <begin position="134"/>
        <end position="169"/>
    </location>
</feature>
<evidence type="ECO:0000256" key="1">
    <source>
        <dbReference type="SAM" id="MobiDB-lite"/>
    </source>
</evidence>
<dbReference type="RefSeq" id="WP_122526305.1">
    <property type="nucleotide sequence ID" value="NZ_UPHP01000149.1"/>
</dbReference>